<reference evidence="3" key="5">
    <citation type="submission" date="2023-10" db="EMBL/GenBank/DDBJ databases">
        <title>Analysis of Resistance Genes of Carbapenem-resistant Providencia rettgeri.</title>
        <authorList>
            <person name="Liu M."/>
        </authorList>
    </citation>
    <scope>NUCLEOTIDE SEQUENCE</scope>
    <source>
        <strain evidence="3">QITACRE101</strain>
    </source>
</reference>
<dbReference type="EMBL" id="JARVQW010000013">
    <property type="protein sequence ID" value="MDH2307482.1"/>
    <property type="molecule type" value="Genomic_DNA"/>
</dbReference>
<reference evidence="4 6" key="2">
    <citation type="submission" date="2017-07" db="EMBL/GenBank/DDBJ databases">
        <title>blaIMP-27 on transferable plasmids in Proteus mirabilis and Providencia rettgeri.</title>
        <authorList>
            <person name="Potter R."/>
        </authorList>
    </citation>
    <scope>NUCLEOTIDE SEQUENCE [LARGE SCALE GENOMIC DNA]</scope>
    <source>
        <strain evidence="4 6">PR1</strain>
        <plasmid evidence="4">pPR1</plasmid>
    </source>
</reference>
<evidence type="ECO:0000313" key="6">
    <source>
        <dbReference type="Proteomes" id="UP000216001"/>
    </source>
</evidence>
<dbReference type="STRING" id="587.RB151_016930"/>
<dbReference type="RefSeq" id="WP_072070767.1">
    <property type="nucleotide sequence ID" value="NC_022589.1"/>
</dbReference>
<gene>
    <name evidence="5" type="ORF">CHI95_19085</name>
    <name evidence="4" type="ORF">CHI95_24980</name>
    <name evidence="2" type="ORF">GHA_04331</name>
    <name evidence="1" type="ORF">pC131_00071</name>
    <name evidence="3" type="ORF">QDQ51_18950</name>
</gene>
<accession>A0A1V0M7G7</accession>
<dbReference type="GeneID" id="93396202"/>
<protein>
    <submittedName>
        <fullName evidence="1">Uncharacterized protein</fullName>
    </submittedName>
</protein>
<evidence type="ECO:0000313" key="1">
    <source>
        <dbReference type="EMBL" id="ARD70801.1"/>
    </source>
</evidence>
<dbReference type="EMBL" id="NOWC01000095">
    <property type="protein sequence ID" value="OZS71839.1"/>
    <property type="molecule type" value="Genomic_DNA"/>
</dbReference>
<name>A0A1V0M7G7_PRORE</name>
<evidence type="ECO:0000313" key="4">
    <source>
        <dbReference type="EMBL" id="OZS71839.1"/>
    </source>
</evidence>
<dbReference type="EMBL" id="KX774387">
    <property type="protein sequence ID" value="ARD70801.1"/>
    <property type="molecule type" value="Genomic_DNA"/>
</dbReference>
<reference evidence="2" key="3">
    <citation type="submission" date="2020-05" db="EMBL/GenBank/DDBJ databases">
        <authorList>
            <person name="Delgado-Blas J."/>
        </authorList>
    </citation>
    <scope>NUCLEOTIDE SEQUENCE</scope>
    <source>
        <strain evidence="2">BB1453</strain>
    </source>
</reference>
<reference evidence="1" key="1">
    <citation type="submission" date="2016-08" db="EMBL/GenBank/DDBJ databases">
        <title>The complete plasmid sequence pC131 of Providencia rettgeri strain 30905.</title>
        <authorList>
            <person name="Dropa M."/>
            <person name="Ghiglione B."/>
            <person name="Matte M.H."/>
            <person name="Lincopan N."/>
            <person name="Cerdeira L."/>
        </authorList>
    </citation>
    <scope>NUCLEOTIDE SEQUENCE</scope>
    <source>
        <strain evidence="1">30905</strain>
        <plasmid evidence="1">pC131</plasmid>
    </source>
</reference>
<reference evidence="3" key="4">
    <citation type="submission" date="2023-04" db="EMBL/GenBank/DDBJ databases">
        <authorList>
            <person name="Li W."/>
        </authorList>
    </citation>
    <scope>NUCLEOTIDE SEQUENCE</scope>
    <source>
        <strain evidence="3">QITACRE101</strain>
    </source>
</reference>
<sequence length="165" mass="19111">MCELSFSGKINIIRSTQVKDKIVYDVMLEDQSAYFHIVCKDTKLAEILSNAKSNDTIFAKGEVKLKESVINNIVKERFYILPFILSINGVNTYQTKSEIEIDEEARQQRVRSLERIRELTDILNFNKSRNSLDESNKKLEENKYDNNQLLLKSQLLSSLNSKKSI</sequence>
<geneLocation type="plasmid" evidence="4">
    <name>pPR1</name>
</geneLocation>
<dbReference type="Proteomes" id="UP000834611">
    <property type="component" value="Unassembled WGS sequence"/>
</dbReference>
<dbReference type="Proteomes" id="UP000216001">
    <property type="component" value="Unassembled WGS sequence"/>
</dbReference>
<evidence type="ECO:0000313" key="3">
    <source>
        <dbReference type="EMBL" id="MDH2307482.1"/>
    </source>
</evidence>
<geneLocation type="plasmid" evidence="1">
    <name>pC131</name>
</geneLocation>
<evidence type="ECO:0000313" key="5">
    <source>
        <dbReference type="EMBL" id="OZS72961.1"/>
    </source>
</evidence>
<proteinExistence type="predicted"/>
<dbReference type="EMBL" id="NOWC01000028">
    <property type="protein sequence ID" value="OZS72961.1"/>
    <property type="molecule type" value="Genomic_DNA"/>
</dbReference>
<dbReference type="EMBL" id="CAHPSF010000018">
    <property type="protein sequence ID" value="CAB5717639.1"/>
    <property type="molecule type" value="Genomic_DNA"/>
</dbReference>
<evidence type="ECO:0000313" key="2">
    <source>
        <dbReference type="EMBL" id="CAB5717639.1"/>
    </source>
</evidence>
<organism evidence="1">
    <name type="scientific">Providencia rettgeri</name>
    <dbReference type="NCBI Taxonomy" id="587"/>
    <lineage>
        <taxon>Bacteria</taxon>
        <taxon>Pseudomonadati</taxon>
        <taxon>Pseudomonadota</taxon>
        <taxon>Gammaproteobacteria</taxon>
        <taxon>Enterobacterales</taxon>
        <taxon>Morganellaceae</taxon>
        <taxon>Providencia</taxon>
    </lineage>
</organism>
<dbReference type="AlphaFoldDB" id="A0A1V0M7G7"/>
<dbReference type="Proteomes" id="UP001162044">
    <property type="component" value="Unassembled WGS sequence"/>
</dbReference>
<keyword evidence="1" id="KW-0614">Plasmid</keyword>